<keyword evidence="3" id="KW-1185">Reference proteome</keyword>
<keyword evidence="1" id="KW-0732">Signal</keyword>
<reference evidence="3" key="1">
    <citation type="submission" date="2016-10" db="EMBL/GenBank/DDBJ databases">
        <authorList>
            <person name="Varghese N."/>
            <person name="Submissions S."/>
        </authorList>
    </citation>
    <scope>NUCLEOTIDE SEQUENCE [LARGE SCALE GENOMIC DNA]</scope>
    <source>
        <strain evidence="3">DSM 7165</strain>
    </source>
</reference>
<dbReference type="NCBIfam" id="TIGR02122">
    <property type="entry name" value="TRAP_TAXI"/>
    <property type="match status" value="1"/>
</dbReference>
<dbReference type="RefSeq" id="WP_093308083.1">
    <property type="nucleotide sequence ID" value="NZ_FNYH01000001.1"/>
</dbReference>
<gene>
    <name evidence="2" type="ORF">SAMN05421831_101219</name>
</gene>
<dbReference type="OrthoDB" id="9776669at2"/>
<evidence type="ECO:0008006" key="4">
    <source>
        <dbReference type="Google" id="ProtNLM"/>
    </source>
</evidence>
<name>A0A1H6QJL7_9GAMM</name>
<accession>A0A1H6QJL7</accession>
<dbReference type="PANTHER" id="PTHR42941">
    <property type="entry name" value="SLL1037 PROTEIN"/>
    <property type="match status" value="1"/>
</dbReference>
<protein>
    <recommendedName>
        <fullName evidence="4">TRAP transporter solute receptor, TAXI family</fullName>
    </recommendedName>
</protein>
<dbReference type="SUPFAM" id="SSF53850">
    <property type="entry name" value="Periplasmic binding protein-like II"/>
    <property type="match status" value="1"/>
</dbReference>
<dbReference type="InterPro" id="IPR011852">
    <property type="entry name" value="TRAP_TAXI"/>
</dbReference>
<evidence type="ECO:0000256" key="1">
    <source>
        <dbReference type="SAM" id="SignalP"/>
    </source>
</evidence>
<dbReference type="Gene3D" id="3.40.190.10">
    <property type="entry name" value="Periplasmic binding protein-like II"/>
    <property type="match status" value="2"/>
</dbReference>
<dbReference type="PANTHER" id="PTHR42941:SF1">
    <property type="entry name" value="SLL1037 PROTEIN"/>
    <property type="match status" value="1"/>
</dbReference>
<sequence>MSVLQQPKTSLGKAKKSTLISALLAASLGLGAAQASAQEFVTIGTGGVTGVYYPTGGAICRLLNKGKKEHGIRCSVESTGGSAYNINTIRAGELDLGVAQSDVHYNAYYGKEQFADAGEFKELRSVFSMHPEAFTVVARKDANATEFDQLEGKRVNVGNPGSGQRATIEVLLAAKNKSTEVYSLAAELKASEMSSALCDNKIDAMVYVVGHPSGSIKEATTSCDSTLVNVSGEVVDKLVAEFPYYRKATIPGGTYAGNPEDVHTFGVGATIVTSANASEKVIYELVKAVFEDFDTFKRLHPAFAQLKKEEMVSASLTAPLHPGAEKYYREAGLIK</sequence>
<dbReference type="CDD" id="cd13568">
    <property type="entry name" value="PBP2_TAXI_TRAP_like_3"/>
    <property type="match status" value="1"/>
</dbReference>
<dbReference type="STRING" id="64971.SAMN05421831_101219"/>
<evidence type="ECO:0000313" key="3">
    <source>
        <dbReference type="Proteomes" id="UP000242999"/>
    </source>
</evidence>
<organism evidence="2 3">
    <name type="scientific">Allopseudospirillum japonicum</name>
    <dbReference type="NCBI Taxonomy" id="64971"/>
    <lineage>
        <taxon>Bacteria</taxon>
        <taxon>Pseudomonadati</taxon>
        <taxon>Pseudomonadota</taxon>
        <taxon>Gammaproteobacteria</taxon>
        <taxon>Oceanospirillales</taxon>
        <taxon>Oceanospirillaceae</taxon>
        <taxon>Allopseudospirillum</taxon>
    </lineage>
</organism>
<dbReference type="AlphaFoldDB" id="A0A1H6QJL7"/>
<dbReference type="Proteomes" id="UP000242999">
    <property type="component" value="Unassembled WGS sequence"/>
</dbReference>
<proteinExistence type="predicted"/>
<dbReference type="Pfam" id="PF16868">
    <property type="entry name" value="NMT1_3"/>
    <property type="match status" value="1"/>
</dbReference>
<dbReference type="EMBL" id="FNYH01000001">
    <property type="protein sequence ID" value="SEI39162.1"/>
    <property type="molecule type" value="Genomic_DNA"/>
</dbReference>
<feature type="chain" id="PRO_5017258403" description="TRAP transporter solute receptor, TAXI family" evidence="1">
    <location>
        <begin position="38"/>
        <end position="335"/>
    </location>
</feature>
<evidence type="ECO:0000313" key="2">
    <source>
        <dbReference type="EMBL" id="SEI39162.1"/>
    </source>
</evidence>
<feature type="signal peptide" evidence="1">
    <location>
        <begin position="1"/>
        <end position="37"/>
    </location>
</feature>